<accession>A0ACC0U930</accession>
<reference evidence="1" key="1">
    <citation type="submission" date="2021-03" db="EMBL/GenBank/DDBJ databases">
        <title>Evolutionary priming and transition to the ectomycorrhizal habit in an iconic lineage of mushroom-forming fungi: is preadaptation a requirement?</title>
        <authorList>
            <consortium name="DOE Joint Genome Institute"/>
            <person name="Looney B.P."/>
            <person name="Miyauchi S."/>
            <person name="Morin E."/>
            <person name="Drula E."/>
            <person name="Courty P.E."/>
            <person name="Chicoki N."/>
            <person name="Fauchery L."/>
            <person name="Kohler A."/>
            <person name="Kuo A."/>
            <person name="LaButti K."/>
            <person name="Pangilinan J."/>
            <person name="Lipzen A."/>
            <person name="Riley R."/>
            <person name="Andreopoulos W."/>
            <person name="He G."/>
            <person name="Johnson J."/>
            <person name="Barry K.W."/>
            <person name="Grigoriev I.V."/>
            <person name="Nagy L."/>
            <person name="Hibbett D."/>
            <person name="Henrissat B."/>
            <person name="Matheny P.B."/>
            <person name="Labbe J."/>
            <person name="Martin A.F."/>
        </authorList>
    </citation>
    <scope>NUCLEOTIDE SEQUENCE</scope>
    <source>
        <strain evidence="1">BPL698</strain>
    </source>
</reference>
<evidence type="ECO:0000313" key="1">
    <source>
        <dbReference type="EMBL" id="KAI9508118.1"/>
    </source>
</evidence>
<keyword evidence="2" id="KW-1185">Reference proteome</keyword>
<protein>
    <submittedName>
        <fullName evidence="1">Uncharacterized protein</fullName>
    </submittedName>
</protein>
<gene>
    <name evidence="1" type="ORF">F5148DRAFT_980351</name>
</gene>
<dbReference type="EMBL" id="JAGFNK010000100">
    <property type="protein sequence ID" value="KAI9508118.1"/>
    <property type="molecule type" value="Genomic_DNA"/>
</dbReference>
<comment type="caution">
    <text evidence="1">The sequence shown here is derived from an EMBL/GenBank/DDBJ whole genome shotgun (WGS) entry which is preliminary data.</text>
</comment>
<evidence type="ECO:0000313" key="2">
    <source>
        <dbReference type="Proteomes" id="UP001207468"/>
    </source>
</evidence>
<proteinExistence type="predicted"/>
<dbReference type="Proteomes" id="UP001207468">
    <property type="component" value="Unassembled WGS sequence"/>
</dbReference>
<organism evidence="1 2">
    <name type="scientific">Russula earlei</name>
    <dbReference type="NCBI Taxonomy" id="71964"/>
    <lineage>
        <taxon>Eukaryota</taxon>
        <taxon>Fungi</taxon>
        <taxon>Dikarya</taxon>
        <taxon>Basidiomycota</taxon>
        <taxon>Agaricomycotina</taxon>
        <taxon>Agaricomycetes</taxon>
        <taxon>Russulales</taxon>
        <taxon>Russulaceae</taxon>
        <taxon>Russula</taxon>
    </lineage>
</organism>
<feature type="non-terminal residue" evidence="1">
    <location>
        <position position="1"/>
    </location>
</feature>
<name>A0ACC0U930_9AGAM</name>
<sequence length="240" mass="26302">RSVPPIPGLFFDATLLLPADLADSVLRSCMTSFFAADDADIPEPAAAEINQVMLFGRAGRDAFPPFLNALLEATSELLGRHRELPRETHAMLFPEAYEDEREDVGPRARQAIVNLYRPGEGIRPHVDLLGRFGDGIVGVSLGGGATMRFARDESGRASPSEGGRHAAERGGGPYGLWLPPRSVLVLTGESRYEWTHGIESRSRDKVEDDAGGDGWRWHERGVRVSVTFRWLLPGAEMVGR</sequence>